<dbReference type="GO" id="GO:0016705">
    <property type="term" value="F:oxidoreductase activity, acting on paired donors, with incorporation or reduction of molecular oxygen"/>
    <property type="evidence" value="ECO:0007669"/>
    <property type="project" value="UniProtKB-UniRule"/>
</dbReference>
<dbReference type="InterPro" id="IPR020936">
    <property type="entry name" value="TrhO"/>
</dbReference>
<dbReference type="AlphaFoldDB" id="A0A975Q3K8"/>
<dbReference type="Proteomes" id="UP000681425">
    <property type="component" value="Chromosome"/>
</dbReference>
<dbReference type="CDD" id="cd01518">
    <property type="entry name" value="RHOD_YceA"/>
    <property type="match status" value="1"/>
</dbReference>
<accession>A0A975Q3K8</accession>
<dbReference type="InterPro" id="IPR040503">
    <property type="entry name" value="TRHO_N"/>
</dbReference>
<keyword evidence="1" id="KW-0560">Oxidoreductase</keyword>
<name>A0A975Q3K8_9SPHN</name>
<dbReference type="SMART" id="SM00450">
    <property type="entry name" value="RHOD"/>
    <property type="match status" value="1"/>
</dbReference>
<protein>
    <recommendedName>
        <fullName evidence="1">tRNA uridine(34) hydroxylase</fullName>
        <ecNumber evidence="1">1.14.-.-</ecNumber>
    </recommendedName>
    <alternativeName>
        <fullName evidence="1">tRNA hydroxylation protein O</fullName>
    </alternativeName>
</protein>
<dbReference type="Gene3D" id="3.40.250.10">
    <property type="entry name" value="Rhodanese-like domain"/>
    <property type="match status" value="1"/>
</dbReference>
<dbReference type="PANTHER" id="PTHR43268:SF3">
    <property type="entry name" value="RHODANESE-LIKE DOMAIN-CONTAINING PROTEIN 7-RELATED"/>
    <property type="match status" value="1"/>
</dbReference>
<organism evidence="3 4">
    <name type="scientific">Sphingobium phenoxybenzoativorans</name>
    <dbReference type="NCBI Taxonomy" id="1592790"/>
    <lineage>
        <taxon>Bacteria</taxon>
        <taxon>Pseudomonadati</taxon>
        <taxon>Pseudomonadota</taxon>
        <taxon>Alphaproteobacteria</taxon>
        <taxon>Sphingomonadales</taxon>
        <taxon>Sphingomonadaceae</taxon>
        <taxon>Sphingobium</taxon>
    </lineage>
</organism>
<comment type="catalytic activity">
    <reaction evidence="1">
        <text>uridine(34) in tRNA + AH2 + O2 = 5-hydroxyuridine(34) in tRNA + A + H2O</text>
        <dbReference type="Rhea" id="RHEA:64224"/>
        <dbReference type="Rhea" id="RHEA-COMP:11727"/>
        <dbReference type="Rhea" id="RHEA-COMP:13381"/>
        <dbReference type="ChEBI" id="CHEBI:13193"/>
        <dbReference type="ChEBI" id="CHEBI:15377"/>
        <dbReference type="ChEBI" id="CHEBI:15379"/>
        <dbReference type="ChEBI" id="CHEBI:17499"/>
        <dbReference type="ChEBI" id="CHEBI:65315"/>
        <dbReference type="ChEBI" id="CHEBI:136877"/>
    </reaction>
</comment>
<sequence length="285" mass="30875">MQSAKRNSVQDGPFQVAALYRFARFDDPEALRAPLRALCLEEGIAGTLLLAREGINGTVAGPEGGIARLIAHIRALPGCDELDVKYSAAPVMPFGKMKVRVKPEIVTLRAGDLDPAANAGIHVEPRDWNALIADPDTILIDTRNSYEVGIGTFDGAIDPGTKFFSDFPAWFDGLARDLETEGRKPKIAMFCTGGIRCEKSTAYAKQQGFDEVYHLKGGILKYLEEVPASESRWQGDCFLFDERVAVTHGLAPGDHALCRKCGGPVRTEALADHVAGCTGNDDWQA</sequence>
<dbReference type="SUPFAM" id="SSF52821">
    <property type="entry name" value="Rhodanese/Cell cycle control phosphatase"/>
    <property type="match status" value="1"/>
</dbReference>
<feature type="domain" description="Rhodanese" evidence="2">
    <location>
        <begin position="133"/>
        <end position="231"/>
    </location>
</feature>
<evidence type="ECO:0000256" key="1">
    <source>
        <dbReference type="HAMAP-Rule" id="MF_00469"/>
    </source>
</evidence>
<dbReference type="InterPro" id="IPR001763">
    <property type="entry name" value="Rhodanese-like_dom"/>
</dbReference>
<dbReference type="RefSeq" id="WP_212610957.1">
    <property type="nucleotide sequence ID" value="NZ_CP073910.1"/>
</dbReference>
<dbReference type="NCBIfam" id="NF001136">
    <property type="entry name" value="PRK00142.1-4"/>
    <property type="match status" value="1"/>
</dbReference>
<keyword evidence="4" id="KW-1185">Reference proteome</keyword>
<dbReference type="Pfam" id="PF17773">
    <property type="entry name" value="UPF0176_N"/>
    <property type="match status" value="1"/>
</dbReference>
<dbReference type="GO" id="GO:0006400">
    <property type="term" value="P:tRNA modification"/>
    <property type="evidence" value="ECO:0007669"/>
    <property type="project" value="UniProtKB-UniRule"/>
</dbReference>
<gene>
    <name evidence="1" type="primary">trhO</name>
    <name evidence="3" type="ORF">KFK14_00615</name>
</gene>
<keyword evidence="1" id="KW-0819">tRNA processing</keyword>
<comment type="similarity">
    <text evidence="1">Belongs to the TrhO family.</text>
</comment>
<comment type="function">
    <text evidence="1">Catalyzes oxygen-dependent 5-hydroxyuridine (ho5U) modification at position 34 in tRNAs.</text>
</comment>
<proteinExistence type="inferred from homology"/>
<dbReference type="EMBL" id="CP073910">
    <property type="protein sequence ID" value="QUT08019.1"/>
    <property type="molecule type" value="Genomic_DNA"/>
</dbReference>
<evidence type="ECO:0000313" key="3">
    <source>
        <dbReference type="EMBL" id="QUT08019.1"/>
    </source>
</evidence>
<evidence type="ECO:0000313" key="4">
    <source>
        <dbReference type="Proteomes" id="UP000681425"/>
    </source>
</evidence>
<dbReference type="Gene3D" id="3.30.70.100">
    <property type="match status" value="1"/>
</dbReference>
<dbReference type="HAMAP" id="MF_00469">
    <property type="entry name" value="TrhO"/>
    <property type="match status" value="1"/>
</dbReference>
<dbReference type="Pfam" id="PF00581">
    <property type="entry name" value="Rhodanese"/>
    <property type="match status" value="1"/>
</dbReference>
<dbReference type="EC" id="1.14.-.-" evidence="1"/>
<dbReference type="PANTHER" id="PTHR43268">
    <property type="entry name" value="THIOSULFATE SULFURTRANSFERASE/RHODANESE-LIKE DOMAIN-CONTAINING PROTEIN 2"/>
    <property type="match status" value="1"/>
</dbReference>
<dbReference type="PROSITE" id="PS50206">
    <property type="entry name" value="RHODANESE_3"/>
    <property type="match status" value="1"/>
</dbReference>
<evidence type="ECO:0000259" key="2">
    <source>
        <dbReference type="PROSITE" id="PS50206"/>
    </source>
</evidence>
<dbReference type="KEGG" id="spph:KFK14_00615"/>
<reference evidence="3" key="1">
    <citation type="submission" date="2021-04" db="EMBL/GenBank/DDBJ databases">
        <title>Isolation of p-tert-butylphenol degrading bacteria Sphingobium phenoxybenzoativorans Tas13 from active sludge.</title>
        <authorList>
            <person name="Li Y."/>
        </authorList>
    </citation>
    <scope>NUCLEOTIDE SEQUENCE</scope>
    <source>
        <strain evidence="3">Tas13</strain>
    </source>
</reference>
<dbReference type="InterPro" id="IPR036873">
    <property type="entry name" value="Rhodanese-like_dom_sf"/>
</dbReference>